<sequence>THHFIKETESILEQEIVDLLRATKVNILFDEVKENAITLDDVGIKQRLLISAMRIRNVFDDKISKLSIYLVVIIPTTGVYHNN</sequence>
<gene>
    <name evidence="1" type="ORF">RPERSI_LOCUS3812</name>
</gene>
<name>A0ACA9LUL7_9GLOM</name>
<feature type="non-terminal residue" evidence="1">
    <location>
        <position position="1"/>
    </location>
</feature>
<protein>
    <submittedName>
        <fullName evidence="1">26679_t:CDS:1</fullName>
    </submittedName>
</protein>
<accession>A0ACA9LUL7</accession>
<reference evidence="1" key="1">
    <citation type="submission" date="2021-06" db="EMBL/GenBank/DDBJ databases">
        <authorList>
            <person name="Kallberg Y."/>
            <person name="Tangrot J."/>
            <person name="Rosling A."/>
        </authorList>
    </citation>
    <scope>NUCLEOTIDE SEQUENCE</scope>
    <source>
        <strain evidence="1">MA461A</strain>
    </source>
</reference>
<dbReference type="EMBL" id="CAJVQC010004961">
    <property type="protein sequence ID" value="CAG8547363.1"/>
    <property type="molecule type" value="Genomic_DNA"/>
</dbReference>
<organism evidence="1 2">
    <name type="scientific">Racocetra persica</name>
    <dbReference type="NCBI Taxonomy" id="160502"/>
    <lineage>
        <taxon>Eukaryota</taxon>
        <taxon>Fungi</taxon>
        <taxon>Fungi incertae sedis</taxon>
        <taxon>Mucoromycota</taxon>
        <taxon>Glomeromycotina</taxon>
        <taxon>Glomeromycetes</taxon>
        <taxon>Diversisporales</taxon>
        <taxon>Gigasporaceae</taxon>
        <taxon>Racocetra</taxon>
    </lineage>
</organism>
<dbReference type="Proteomes" id="UP000789920">
    <property type="component" value="Unassembled WGS sequence"/>
</dbReference>
<evidence type="ECO:0000313" key="1">
    <source>
        <dbReference type="EMBL" id="CAG8547363.1"/>
    </source>
</evidence>
<evidence type="ECO:0000313" key="2">
    <source>
        <dbReference type="Proteomes" id="UP000789920"/>
    </source>
</evidence>
<keyword evidence="2" id="KW-1185">Reference proteome</keyword>
<proteinExistence type="predicted"/>
<comment type="caution">
    <text evidence="1">The sequence shown here is derived from an EMBL/GenBank/DDBJ whole genome shotgun (WGS) entry which is preliminary data.</text>
</comment>